<protein>
    <submittedName>
        <fullName evidence="3">Terminase</fullName>
    </submittedName>
</protein>
<evidence type="ECO:0000259" key="2">
    <source>
        <dbReference type="Pfam" id="PF20441"/>
    </source>
</evidence>
<dbReference type="InterPro" id="IPR027417">
    <property type="entry name" value="P-loop_NTPase"/>
</dbReference>
<evidence type="ECO:0000313" key="3">
    <source>
        <dbReference type="EMBL" id="POF88211.1"/>
    </source>
</evidence>
<dbReference type="AlphaFoldDB" id="A0A2S3WBA2"/>
<name>A0A2S3WBA2_PSEPU</name>
<dbReference type="InterPro" id="IPR046462">
    <property type="entry name" value="TerL_nuclease"/>
</dbReference>
<gene>
    <name evidence="3" type="ORF">BGP80_09610</name>
</gene>
<proteinExistence type="predicted"/>
<reference evidence="3 4" key="2">
    <citation type="submission" date="2018-03" db="EMBL/GenBank/DDBJ databases">
        <title>Draft genome of Pseudomonas putida strain KT-27.</title>
        <authorList>
            <person name="Yoshizawa S."/>
            <person name="Khan N.H."/>
            <person name="Nishimura M."/>
            <person name="Chiura H.X."/>
            <person name="Ogura Y."/>
            <person name="Hayashi T."/>
            <person name="Kogure K."/>
        </authorList>
    </citation>
    <scope>NUCLEOTIDE SEQUENCE [LARGE SCALE GENOMIC DNA]</scope>
    <source>
        <strain evidence="3 4">KT-27</strain>
    </source>
</reference>
<dbReference type="InterPro" id="IPR046461">
    <property type="entry name" value="TerL_ATPase"/>
</dbReference>
<sequence length="513" mass="55705">MAARSRTRGEKIIAFIEKYCRVPEGQHVGKALALDQFQKDFILAVYDNPQGTSTAYLSIARKNGKTGLIAGILLAHIVGPEAVQNSQIVSGAMSREQAGLVFKLAVKMIQLNPELQSLIHIVPSSKTLIGTPRNVEYRALSAEGKTAHGLSPILAILDEIGQVRGPQSDFIDAITTAQGAHAAPLLIAISTQAAQDSDLFSIWLDDAEKSQDPHIVSHVYQAPKDCKVTDREGWKAANPALGSFRSLPDLEKQADRANRMPASENTFRNLCLNQRVSTVSVFVSKGIWLSCGDEPESPDGMDLYGGLDLSFRTDLTAFVVIGKRNGKWNVWPFFWTPEVGLAERAKRDREAYEVWARAGLLLTTPGATVDYAYVAADIARILGELGGDIQAIAFDRYRIDLFKRDAEAQGVTLPLVEYGQGYKDMSPAIDALESELLNGRLSHGMHPVLTMCASNAVIQKDPAGGRKFAKDKATGRIDGMSALAMAFGATLGTPQEDKGDIDHYLQHGFSGLL</sequence>
<evidence type="ECO:0000313" key="4">
    <source>
        <dbReference type="Proteomes" id="UP000237194"/>
    </source>
</evidence>
<accession>A0A2S3WBA2</accession>
<dbReference type="PANTHER" id="PTHR41287:SF1">
    <property type="entry name" value="PROTEIN YMFN"/>
    <property type="match status" value="1"/>
</dbReference>
<dbReference type="Proteomes" id="UP000237194">
    <property type="component" value="Unassembled WGS sequence"/>
</dbReference>
<dbReference type="RefSeq" id="WP_103436417.1">
    <property type="nucleotide sequence ID" value="NZ_MIND01000018.1"/>
</dbReference>
<dbReference type="GO" id="GO:0004519">
    <property type="term" value="F:endonuclease activity"/>
    <property type="evidence" value="ECO:0007669"/>
    <property type="project" value="InterPro"/>
</dbReference>
<feature type="domain" description="Terminase large subunit-like endonuclease" evidence="2">
    <location>
        <begin position="217"/>
        <end position="489"/>
    </location>
</feature>
<dbReference type="Gene3D" id="3.40.50.300">
    <property type="entry name" value="P-loop containing nucleotide triphosphate hydrolases"/>
    <property type="match status" value="1"/>
</dbReference>
<dbReference type="EMBL" id="MIND01000018">
    <property type="protein sequence ID" value="POF88211.1"/>
    <property type="molecule type" value="Genomic_DNA"/>
</dbReference>
<dbReference type="InterPro" id="IPR005021">
    <property type="entry name" value="Terminase_largesu-like"/>
</dbReference>
<feature type="domain" description="Terminase large subunit-like ATPase" evidence="1">
    <location>
        <begin position="50"/>
        <end position="193"/>
    </location>
</feature>
<reference evidence="3 4" key="1">
    <citation type="submission" date="2016-08" db="EMBL/GenBank/DDBJ databases">
        <authorList>
            <person name="Seilhamer J.J."/>
        </authorList>
    </citation>
    <scope>NUCLEOTIDE SEQUENCE [LARGE SCALE GENOMIC DNA]</scope>
    <source>
        <strain evidence="3 4">KT-27</strain>
    </source>
</reference>
<dbReference type="PANTHER" id="PTHR41287">
    <property type="match status" value="1"/>
</dbReference>
<dbReference type="Pfam" id="PF03354">
    <property type="entry name" value="TerL_ATPase"/>
    <property type="match status" value="1"/>
</dbReference>
<organism evidence="3 4">
    <name type="scientific">Pseudomonas putida</name>
    <name type="common">Arthrobacter siderocapsulatus</name>
    <dbReference type="NCBI Taxonomy" id="303"/>
    <lineage>
        <taxon>Bacteria</taxon>
        <taxon>Pseudomonadati</taxon>
        <taxon>Pseudomonadota</taxon>
        <taxon>Gammaproteobacteria</taxon>
        <taxon>Pseudomonadales</taxon>
        <taxon>Pseudomonadaceae</taxon>
        <taxon>Pseudomonas</taxon>
    </lineage>
</organism>
<dbReference type="Pfam" id="PF20441">
    <property type="entry name" value="TerL_nuclease"/>
    <property type="match status" value="1"/>
</dbReference>
<comment type="caution">
    <text evidence="3">The sequence shown here is derived from an EMBL/GenBank/DDBJ whole genome shotgun (WGS) entry which is preliminary data.</text>
</comment>
<evidence type="ECO:0000259" key="1">
    <source>
        <dbReference type="Pfam" id="PF03354"/>
    </source>
</evidence>